<dbReference type="AlphaFoldDB" id="A0A2N3G7K6"/>
<dbReference type="Proteomes" id="UP000233654">
    <property type="component" value="Unassembled WGS sequence"/>
</dbReference>
<dbReference type="PANTHER" id="PTHR22854">
    <property type="entry name" value="TRYPTOPHAN BIOSYNTHESIS PROTEIN"/>
    <property type="match status" value="1"/>
</dbReference>
<evidence type="ECO:0000256" key="6">
    <source>
        <dbReference type="ARBA" id="ARBA00022822"/>
    </source>
</evidence>
<dbReference type="GO" id="GO:0004640">
    <property type="term" value="F:phosphoribosylanthranilate isomerase activity"/>
    <property type="evidence" value="ECO:0007669"/>
    <property type="project" value="TreeGrafter"/>
</dbReference>
<evidence type="ECO:0000313" key="10">
    <source>
        <dbReference type="EMBL" id="PKQ28696.1"/>
    </source>
</evidence>
<evidence type="ECO:0000259" key="9">
    <source>
        <dbReference type="Pfam" id="PF00218"/>
    </source>
</evidence>
<proteinExistence type="predicted"/>
<comment type="pathway">
    <text evidence="2">Amino-acid biosynthesis; L-tryptophan biosynthesis; L-tryptophan from chorismate: step 4/5.</text>
</comment>
<dbReference type="UniPathway" id="UPA00035">
    <property type="reaction ID" value="UER00043"/>
</dbReference>
<dbReference type="PANTHER" id="PTHR22854:SF2">
    <property type="entry name" value="INDOLE-3-GLYCEROL-PHOSPHATE SYNTHASE"/>
    <property type="match status" value="1"/>
</dbReference>
<accession>A0A2N3G7K6</accession>
<dbReference type="InterPro" id="IPR045186">
    <property type="entry name" value="Indole-3-glycerol_P_synth"/>
</dbReference>
<keyword evidence="8" id="KW-0456">Lyase</keyword>
<keyword evidence="4" id="KW-0028">Amino-acid biosynthesis</keyword>
<dbReference type="GO" id="GO:0004425">
    <property type="term" value="F:indole-3-glycerol-phosphate synthase activity"/>
    <property type="evidence" value="ECO:0007669"/>
    <property type="project" value="UniProtKB-EC"/>
</dbReference>
<dbReference type="EC" id="4.1.1.48" evidence="3"/>
<feature type="domain" description="Indole-3-glycerol phosphate synthase" evidence="9">
    <location>
        <begin position="18"/>
        <end position="252"/>
    </location>
</feature>
<keyword evidence="5" id="KW-0210">Decarboxylase</keyword>
<sequence length="259" mass="28080">MEVGRQAARERARAVTESMLERRIKEREKEVRPSFRRAVTRGDGPVKVISEIKRTSPVAGVIRLSADVGDMARRYERSGASAISVLTSEFGFGGRPEDLLDAARSCALPLLRKDFISLGYQVLEARAYGASAVLLISEALDAKEIETLSGLAFDLGMDALVEAHSRPGVARALAAGSRLIGINNRDLSTLQVDIQTTERLRSFVPDSITLVSESGIRTREEFDRVASLGVDAVLIGEALMKAPDPGKRLQELAGLDGEF</sequence>
<keyword evidence="7" id="KW-0057">Aromatic amino acid biosynthesis</keyword>
<evidence type="ECO:0000256" key="5">
    <source>
        <dbReference type="ARBA" id="ARBA00022793"/>
    </source>
</evidence>
<reference evidence="10 11" key="1">
    <citation type="journal article" date="2017" name="ISME J.">
        <title>Potential for microbial H2 and metal transformations associated with novel bacteria and archaea in deep terrestrial subsurface sediments.</title>
        <authorList>
            <person name="Hernsdorf A.W."/>
            <person name="Amano Y."/>
            <person name="Miyakawa K."/>
            <person name="Ise K."/>
            <person name="Suzuki Y."/>
            <person name="Anantharaman K."/>
            <person name="Probst A."/>
            <person name="Burstein D."/>
            <person name="Thomas B.C."/>
            <person name="Banfield J.F."/>
        </authorList>
    </citation>
    <scope>NUCLEOTIDE SEQUENCE [LARGE SCALE GENOMIC DNA]</scope>
    <source>
        <strain evidence="10">HGW-Actinobacteria-3</strain>
    </source>
</reference>
<keyword evidence="6" id="KW-0822">Tryptophan biosynthesis</keyword>
<evidence type="ECO:0000256" key="3">
    <source>
        <dbReference type="ARBA" id="ARBA00012362"/>
    </source>
</evidence>
<organism evidence="10 11">
    <name type="scientific">Candidatus Anoxymicrobium japonicum</name>
    <dbReference type="NCBI Taxonomy" id="2013648"/>
    <lineage>
        <taxon>Bacteria</taxon>
        <taxon>Bacillati</taxon>
        <taxon>Actinomycetota</taxon>
        <taxon>Candidatus Geothermincolia</taxon>
        <taxon>Candidatus Geothermincolales</taxon>
        <taxon>Candidatus Anoxymicrobiaceae</taxon>
        <taxon>Candidatus Anoxymicrobium</taxon>
    </lineage>
</organism>
<comment type="catalytic activity">
    <reaction evidence="1">
        <text>1-(2-carboxyphenylamino)-1-deoxy-D-ribulose 5-phosphate + H(+) = (1S,2R)-1-C-(indol-3-yl)glycerol 3-phosphate + CO2 + H2O</text>
        <dbReference type="Rhea" id="RHEA:23476"/>
        <dbReference type="ChEBI" id="CHEBI:15377"/>
        <dbReference type="ChEBI" id="CHEBI:15378"/>
        <dbReference type="ChEBI" id="CHEBI:16526"/>
        <dbReference type="ChEBI" id="CHEBI:58613"/>
        <dbReference type="ChEBI" id="CHEBI:58866"/>
        <dbReference type="EC" id="4.1.1.48"/>
    </reaction>
</comment>
<name>A0A2N3G7K6_9ACTN</name>
<evidence type="ECO:0000256" key="8">
    <source>
        <dbReference type="ARBA" id="ARBA00023239"/>
    </source>
</evidence>
<dbReference type="InterPro" id="IPR013798">
    <property type="entry name" value="Indole-3-glycerol_P_synth_dom"/>
</dbReference>
<evidence type="ECO:0000256" key="4">
    <source>
        <dbReference type="ARBA" id="ARBA00022605"/>
    </source>
</evidence>
<dbReference type="Pfam" id="PF00218">
    <property type="entry name" value="IGPS"/>
    <property type="match status" value="1"/>
</dbReference>
<evidence type="ECO:0000256" key="7">
    <source>
        <dbReference type="ARBA" id="ARBA00023141"/>
    </source>
</evidence>
<evidence type="ECO:0000256" key="2">
    <source>
        <dbReference type="ARBA" id="ARBA00004696"/>
    </source>
</evidence>
<dbReference type="InterPro" id="IPR013785">
    <property type="entry name" value="Aldolase_TIM"/>
</dbReference>
<protein>
    <recommendedName>
        <fullName evidence="3">indole-3-glycerol-phosphate synthase</fullName>
        <ecNumber evidence="3">4.1.1.48</ecNumber>
    </recommendedName>
</protein>
<comment type="caution">
    <text evidence="10">The sequence shown here is derived from an EMBL/GenBank/DDBJ whole genome shotgun (WGS) entry which is preliminary data.</text>
</comment>
<gene>
    <name evidence="10" type="ORF">CVT63_01400</name>
</gene>
<dbReference type="EMBL" id="PHEX01000008">
    <property type="protein sequence ID" value="PKQ28696.1"/>
    <property type="molecule type" value="Genomic_DNA"/>
</dbReference>
<dbReference type="Gene3D" id="3.20.20.70">
    <property type="entry name" value="Aldolase class I"/>
    <property type="match status" value="1"/>
</dbReference>
<evidence type="ECO:0000313" key="11">
    <source>
        <dbReference type="Proteomes" id="UP000233654"/>
    </source>
</evidence>
<dbReference type="SUPFAM" id="SSF51366">
    <property type="entry name" value="Ribulose-phoshate binding barrel"/>
    <property type="match status" value="1"/>
</dbReference>
<evidence type="ECO:0000256" key="1">
    <source>
        <dbReference type="ARBA" id="ARBA00001633"/>
    </source>
</evidence>
<dbReference type="GO" id="GO:0000162">
    <property type="term" value="P:L-tryptophan biosynthetic process"/>
    <property type="evidence" value="ECO:0007669"/>
    <property type="project" value="UniProtKB-UniPathway"/>
</dbReference>
<dbReference type="InterPro" id="IPR011060">
    <property type="entry name" value="RibuloseP-bd_barrel"/>
</dbReference>
<dbReference type="CDD" id="cd00331">
    <property type="entry name" value="IGPS"/>
    <property type="match status" value="1"/>
</dbReference>